<protein>
    <recommendedName>
        <fullName evidence="1">N-acetyltransferase domain-containing protein</fullName>
    </recommendedName>
</protein>
<evidence type="ECO:0000259" key="1">
    <source>
        <dbReference type="Pfam" id="PF00583"/>
    </source>
</evidence>
<evidence type="ECO:0000313" key="2">
    <source>
        <dbReference type="EMBL" id="ASA25849.1"/>
    </source>
</evidence>
<sequence>MELQLVRDNEEAGKHYIRGRISEYNWAHFPEKLQGRYQETNLYLKQTDGQISGGLLSEICWNWMEIHYLYVDEPLRHGGYGSRLIYTHYYLKKDLQACP</sequence>
<dbReference type="InterPro" id="IPR000182">
    <property type="entry name" value="GNAT_dom"/>
</dbReference>
<dbReference type="RefSeq" id="WP_087919809.1">
    <property type="nucleotide sequence ID" value="NZ_CP021780.1"/>
</dbReference>
<dbReference type="Pfam" id="PF00583">
    <property type="entry name" value="Acetyltransf_1"/>
    <property type="match status" value="1"/>
</dbReference>
<reference evidence="2 3" key="1">
    <citation type="submission" date="2017-06" db="EMBL/GenBank/DDBJ databases">
        <title>Complete genome sequence of Paenibacillus donghaensis KCTC 13049T isolated from East Sea sediment, South Korea.</title>
        <authorList>
            <person name="Jung B.K."/>
            <person name="Hong S.-J."/>
            <person name="Shin J.-H."/>
        </authorList>
    </citation>
    <scope>NUCLEOTIDE SEQUENCE [LARGE SCALE GENOMIC DNA]</scope>
    <source>
        <strain evidence="2 3">KCTC 13049</strain>
    </source>
</reference>
<dbReference type="OrthoDB" id="9787920at2"/>
<proteinExistence type="predicted"/>
<name>A0A2Z2KSG5_9BACL</name>
<feature type="domain" description="N-acetyltransferase" evidence="1">
    <location>
        <begin position="26"/>
        <end position="86"/>
    </location>
</feature>
<dbReference type="Gene3D" id="3.40.630.30">
    <property type="match status" value="1"/>
</dbReference>
<gene>
    <name evidence="2" type="ORF">B9T62_37055</name>
</gene>
<dbReference type="InterPro" id="IPR016181">
    <property type="entry name" value="Acyl_CoA_acyltransferase"/>
</dbReference>
<dbReference type="SUPFAM" id="SSF55729">
    <property type="entry name" value="Acyl-CoA N-acyltransferases (Nat)"/>
    <property type="match status" value="1"/>
</dbReference>
<evidence type="ECO:0000313" key="3">
    <source>
        <dbReference type="Proteomes" id="UP000249890"/>
    </source>
</evidence>
<accession>A0A2Z2KSG5</accession>
<dbReference type="Proteomes" id="UP000249890">
    <property type="component" value="Chromosome"/>
</dbReference>
<dbReference type="GO" id="GO:0016747">
    <property type="term" value="F:acyltransferase activity, transferring groups other than amino-acyl groups"/>
    <property type="evidence" value="ECO:0007669"/>
    <property type="project" value="InterPro"/>
</dbReference>
<keyword evidence="3" id="KW-1185">Reference proteome</keyword>
<dbReference type="KEGG" id="pdh:B9T62_37055"/>
<dbReference type="EMBL" id="CP021780">
    <property type="protein sequence ID" value="ASA25849.1"/>
    <property type="molecule type" value="Genomic_DNA"/>
</dbReference>
<organism evidence="2 3">
    <name type="scientific">Paenibacillus donghaensis</name>
    <dbReference type="NCBI Taxonomy" id="414771"/>
    <lineage>
        <taxon>Bacteria</taxon>
        <taxon>Bacillati</taxon>
        <taxon>Bacillota</taxon>
        <taxon>Bacilli</taxon>
        <taxon>Bacillales</taxon>
        <taxon>Paenibacillaceae</taxon>
        <taxon>Paenibacillus</taxon>
    </lineage>
</organism>
<dbReference type="AlphaFoldDB" id="A0A2Z2KSG5"/>